<name>A0A8X6M2B3_TRICU</name>
<proteinExistence type="predicted"/>
<organism evidence="1 2">
    <name type="scientific">Trichonephila clavata</name>
    <name type="common">Joro spider</name>
    <name type="synonym">Nephila clavata</name>
    <dbReference type="NCBI Taxonomy" id="2740835"/>
    <lineage>
        <taxon>Eukaryota</taxon>
        <taxon>Metazoa</taxon>
        <taxon>Ecdysozoa</taxon>
        <taxon>Arthropoda</taxon>
        <taxon>Chelicerata</taxon>
        <taxon>Arachnida</taxon>
        <taxon>Araneae</taxon>
        <taxon>Araneomorphae</taxon>
        <taxon>Entelegynae</taxon>
        <taxon>Araneoidea</taxon>
        <taxon>Nephilidae</taxon>
        <taxon>Trichonephila</taxon>
    </lineage>
</organism>
<gene>
    <name evidence="1" type="ORF">TNCT_208271</name>
</gene>
<dbReference type="OrthoDB" id="10569259at2759"/>
<protein>
    <submittedName>
        <fullName evidence="1">Uncharacterized protein</fullName>
    </submittedName>
</protein>
<evidence type="ECO:0000313" key="1">
    <source>
        <dbReference type="EMBL" id="GFR28704.1"/>
    </source>
</evidence>
<sequence>MEFRRRNRTHLTSLPREGWHVFFISEEALARDFRDRKRDYFTLGFSGHTTSAECTMCQRTIFLREEELVCKRAIARMKRLRFFWKSILRVRVQEQIKTKNRDFLNFFLLGDIS</sequence>
<accession>A0A8X6M2B3</accession>
<reference evidence="1" key="1">
    <citation type="submission" date="2020-07" db="EMBL/GenBank/DDBJ databases">
        <title>Multicomponent nature underlies the extraordinary mechanical properties of spider dragline silk.</title>
        <authorList>
            <person name="Kono N."/>
            <person name="Nakamura H."/>
            <person name="Mori M."/>
            <person name="Yoshida Y."/>
            <person name="Ohtoshi R."/>
            <person name="Malay A.D."/>
            <person name="Moran D.A.P."/>
            <person name="Tomita M."/>
            <person name="Numata K."/>
            <person name="Arakawa K."/>
        </authorList>
    </citation>
    <scope>NUCLEOTIDE SEQUENCE</scope>
</reference>
<dbReference type="Proteomes" id="UP000887116">
    <property type="component" value="Unassembled WGS sequence"/>
</dbReference>
<evidence type="ECO:0000313" key="2">
    <source>
        <dbReference type="Proteomes" id="UP000887116"/>
    </source>
</evidence>
<keyword evidence="2" id="KW-1185">Reference proteome</keyword>
<dbReference type="EMBL" id="BMAO01028992">
    <property type="protein sequence ID" value="GFR28704.1"/>
    <property type="molecule type" value="Genomic_DNA"/>
</dbReference>
<comment type="caution">
    <text evidence="1">The sequence shown here is derived from an EMBL/GenBank/DDBJ whole genome shotgun (WGS) entry which is preliminary data.</text>
</comment>
<dbReference type="AlphaFoldDB" id="A0A8X6M2B3"/>